<feature type="chain" id="PRO_5038753581" description="Alternate signal-mediated exported protein, CPF_0494 family" evidence="1">
    <location>
        <begin position="20"/>
        <end position="119"/>
    </location>
</feature>
<accession>A0A564VQ08</accession>
<proteinExistence type="predicted"/>
<protein>
    <recommendedName>
        <fullName evidence="4">Alternate signal-mediated exported protein, CPF_0494 family</fullName>
    </recommendedName>
</protein>
<evidence type="ECO:0000256" key="1">
    <source>
        <dbReference type="SAM" id="SignalP"/>
    </source>
</evidence>
<name>A0A564VQ08_9FIRM</name>
<sequence length="119" mass="13202">MNKLKRPVFLLLTTGILCATGTAAYFSDFEKKINSAAVGYVTTEIEEDFPDPTPTPMENGPSYRKEIRIGNFSGSVKGFQADCYVRMSLSYSNDDIGRGVKLTGLDTANWVYNSQDGYY</sequence>
<dbReference type="AlphaFoldDB" id="A0A564VQ08"/>
<evidence type="ECO:0000313" key="2">
    <source>
        <dbReference type="EMBL" id="VUX34625.1"/>
    </source>
</evidence>
<evidence type="ECO:0000313" key="3">
    <source>
        <dbReference type="Proteomes" id="UP000408482"/>
    </source>
</evidence>
<keyword evidence="3" id="KW-1185">Reference proteome</keyword>
<feature type="signal peptide" evidence="1">
    <location>
        <begin position="1"/>
        <end position="19"/>
    </location>
</feature>
<dbReference type="RefSeq" id="WP_144093202.1">
    <property type="nucleotide sequence ID" value="NZ_CABHNW010000045.1"/>
</dbReference>
<keyword evidence="1" id="KW-0732">Signal</keyword>
<reference evidence="2 3" key="1">
    <citation type="submission" date="2019-07" db="EMBL/GenBank/DDBJ databases">
        <authorList>
            <person name="Hibberd C M."/>
            <person name="Gehrig L. J."/>
            <person name="Chang H.-W."/>
            <person name="Venkatesh S."/>
        </authorList>
    </citation>
    <scope>NUCLEOTIDE SEQUENCE [LARGE SCALE GENOMIC DNA]</scope>
    <source>
        <strain evidence="2">Blautia_luti_SSTS_Bg7063</strain>
    </source>
</reference>
<organism evidence="2 3">
    <name type="scientific">Blautia luti</name>
    <dbReference type="NCBI Taxonomy" id="89014"/>
    <lineage>
        <taxon>Bacteria</taxon>
        <taxon>Bacillati</taxon>
        <taxon>Bacillota</taxon>
        <taxon>Clostridia</taxon>
        <taxon>Lachnospirales</taxon>
        <taxon>Lachnospiraceae</taxon>
        <taxon>Blautia</taxon>
    </lineage>
</organism>
<gene>
    <name evidence="2" type="ORF">RSSSTS7063_02731</name>
</gene>
<evidence type="ECO:0008006" key="4">
    <source>
        <dbReference type="Google" id="ProtNLM"/>
    </source>
</evidence>
<dbReference type="Proteomes" id="UP000408482">
    <property type="component" value="Unassembled WGS sequence"/>
</dbReference>
<dbReference type="EMBL" id="CABHNW010000045">
    <property type="protein sequence ID" value="VUX34625.1"/>
    <property type="molecule type" value="Genomic_DNA"/>
</dbReference>